<proteinExistence type="predicted"/>
<protein>
    <recommendedName>
        <fullName evidence="5">DUF3244 domain-containing protein</fullName>
    </recommendedName>
</protein>
<evidence type="ECO:0008006" key="5">
    <source>
        <dbReference type="Google" id="ProtNLM"/>
    </source>
</evidence>
<feature type="chain" id="PRO_5011761203" description="DUF3244 domain-containing protein" evidence="2">
    <location>
        <begin position="20"/>
        <end position="122"/>
    </location>
</feature>
<evidence type="ECO:0000256" key="2">
    <source>
        <dbReference type="SAM" id="SignalP"/>
    </source>
</evidence>
<name>A0A1I0NHW2_9BACT</name>
<evidence type="ECO:0000313" key="3">
    <source>
        <dbReference type="EMBL" id="SEW01082.1"/>
    </source>
</evidence>
<reference evidence="3 4" key="1">
    <citation type="submission" date="2016-10" db="EMBL/GenBank/DDBJ databases">
        <authorList>
            <person name="de Groot N.N."/>
        </authorList>
    </citation>
    <scope>NUCLEOTIDE SEQUENCE [LARGE SCALE GENOMIC DNA]</scope>
    <source>
        <strain evidence="3 4">TC2-24</strain>
    </source>
</reference>
<organism evidence="3 4">
    <name type="scientific">Prevotella aff. ruminicola Tc2-24</name>
    <dbReference type="NCBI Taxonomy" id="81582"/>
    <lineage>
        <taxon>Bacteria</taxon>
        <taxon>Pseudomonadati</taxon>
        <taxon>Bacteroidota</taxon>
        <taxon>Bacteroidia</taxon>
        <taxon>Bacteroidales</taxon>
        <taxon>Prevotellaceae</taxon>
        <taxon>Prevotella</taxon>
    </lineage>
</organism>
<keyword evidence="2" id="KW-0732">Signal</keyword>
<feature type="region of interest" description="Disordered" evidence="1">
    <location>
        <begin position="22"/>
        <end position="44"/>
    </location>
</feature>
<keyword evidence="4" id="KW-1185">Reference proteome</keyword>
<evidence type="ECO:0000313" key="4">
    <source>
        <dbReference type="Proteomes" id="UP000199373"/>
    </source>
</evidence>
<accession>A0A1I0NHW2</accession>
<dbReference type="Proteomes" id="UP000199373">
    <property type="component" value="Unassembled WGS sequence"/>
</dbReference>
<dbReference type="EMBL" id="FOIQ01000002">
    <property type="protein sequence ID" value="SEW01082.1"/>
    <property type="molecule type" value="Genomic_DNA"/>
</dbReference>
<gene>
    <name evidence="3" type="ORF">SAMN04487850_1264</name>
</gene>
<feature type="signal peptide" evidence="2">
    <location>
        <begin position="1"/>
        <end position="19"/>
    </location>
</feature>
<dbReference type="AlphaFoldDB" id="A0A1I0NHW2"/>
<sequence length="122" mass="13408">MKKILLLCCLILTTLTASSGVMDRDEMAPSNPPSIDPTNGDNSGGKFDPSRMPIISIERNVVYFHSSYGVCTLRLLNLEGETEFSARVPVGCTRVLIPSYLLGEYELQIISGGLCWKWPIAL</sequence>
<evidence type="ECO:0000256" key="1">
    <source>
        <dbReference type="SAM" id="MobiDB-lite"/>
    </source>
</evidence>